<dbReference type="Pfam" id="PF08281">
    <property type="entry name" value="Sigma70_r4_2"/>
    <property type="match status" value="1"/>
</dbReference>
<reference evidence="7 8" key="1">
    <citation type="submission" date="2019-07" db="EMBL/GenBank/DDBJ databases">
        <title>Ln-dependent methylotrophs.</title>
        <authorList>
            <person name="Tani A."/>
        </authorList>
    </citation>
    <scope>NUCLEOTIDE SEQUENCE [LARGE SCALE GENOMIC DNA]</scope>
    <source>
        <strain evidence="7 8">SM12</strain>
    </source>
</reference>
<comment type="caution">
    <text evidence="7">The sequence shown here is derived from an EMBL/GenBank/DDBJ whole genome shotgun (WGS) entry which is preliminary data.</text>
</comment>
<dbReference type="Pfam" id="PF04542">
    <property type="entry name" value="Sigma70_r2"/>
    <property type="match status" value="1"/>
</dbReference>
<dbReference type="Proteomes" id="UP000316801">
    <property type="component" value="Unassembled WGS sequence"/>
</dbReference>
<dbReference type="EMBL" id="VJMG01000010">
    <property type="protein sequence ID" value="TRL41286.1"/>
    <property type="molecule type" value="Genomic_DNA"/>
</dbReference>
<dbReference type="GO" id="GO:0016987">
    <property type="term" value="F:sigma factor activity"/>
    <property type="evidence" value="ECO:0007669"/>
    <property type="project" value="UniProtKB-KW"/>
</dbReference>
<dbReference type="InterPro" id="IPR036388">
    <property type="entry name" value="WH-like_DNA-bd_sf"/>
</dbReference>
<dbReference type="InterPro" id="IPR039425">
    <property type="entry name" value="RNA_pol_sigma-70-like"/>
</dbReference>
<keyword evidence="3" id="KW-0731">Sigma factor</keyword>
<evidence type="ECO:0000259" key="5">
    <source>
        <dbReference type="Pfam" id="PF04542"/>
    </source>
</evidence>
<dbReference type="InterPro" id="IPR013325">
    <property type="entry name" value="RNA_pol_sigma_r2"/>
</dbReference>
<evidence type="ECO:0000256" key="1">
    <source>
        <dbReference type="ARBA" id="ARBA00010641"/>
    </source>
</evidence>
<keyword evidence="2" id="KW-0805">Transcription regulation</keyword>
<dbReference type="SUPFAM" id="SSF88946">
    <property type="entry name" value="Sigma2 domain of RNA polymerase sigma factors"/>
    <property type="match status" value="1"/>
</dbReference>
<dbReference type="AlphaFoldDB" id="A0A549TFJ4"/>
<dbReference type="SUPFAM" id="SSF88659">
    <property type="entry name" value="Sigma3 and sigma4 domains of RNA polymerase sigma factors"/>
    <property type="match status" value="1"/>
</dbReference>
<feature type="domain" description="RNA polymerase sigma-70 region 2" evidence="5">
    <location>
        <begin position="11"/>
        <end position="77"/>
    </location>
</feature>
<dbReference type="GO" id="GO:0006352">
    <property type="term" value="P:DNA-templated transcription initiation"/>
    <property type="evidence" value="ECO:0007669"/>
    <property type="project" value="InterPro"/>
</dbReference>
<keyword evidence="8" id="KW-1185">Reference proteome</keyword>
<dbReference type="NCBIfam" id="TIGR02937">
    <property type="entry name" value="sigma70-ECF"/>
    <property type="match status" value="1"/>
</dbReference>
<proteinExistence type="inferred from homology"/>
<protein>
    <submittedName>
        <fullName evidence="7">Sigma-70 family RNA polymerase sigma factor</fullName>
    </submittedName>
</protein>
<feature type="domain" description="RNA polymerase sigma factor 70 region 4 type 2" evidence="6">
    <location>
        <begin position="114"/>
        <end position="159"/>
    </location>
</feature>
<dbReference type="PANTHER" id="PTHR43133:SF63">
    <property type="entry name" value="RNA POLYMERASE SIGMA FACTOR FECI-RELATED"/>
    <property type="match status" value="1"/>
</dbReference>
<dbReference type="Gene3D" id="1.10.1740.10">
    <property type="match status" value="1"/>
</dbReference>
<evidence type="ECO:0000256" key="4">
    <source>
        <dbReference type="ARBA" id="ARBA00023163"/>
    </source>
</evidence>
<comment type="similarity">
    <text evidence="1">Belongs to the sigma-70 factor family. ECF subfamily.</text>
</comment>
<dbReference type="InterPro" id="IPR013249">
    <property type="entry name" value="RNA_pol_sigma70_r4_t2"/>
</dbReference>
<evidence type="ECO:0000313" key="7">
    <source>
        <dbReference type="EMBL" id="TRL41286.1"/>
    </source>
</evidence>
<dbReference type="InterPro" id="IPR007627">
    <property type="entry name" value="RNA_pol_sigma70_r2"/>
</dbReference>
<evidence type="ECO:0000259" key="6">
    <source>
        <dbReference type="Pfam" id="PF08281"/>
    </source>
</evidence>
<dbReference type="InterPro" id="IPR014284">
    <property type="entry name" value="RNA_pol_sigma-70_dom"/>
</dbReference>
<dbReference type="GO" id="GO:0003677">
    <property type="term" value="F:DNA binding"/>
    <property type="evidence" value="ECO:0007669"/>
    <property type="project" value="InterPro"/>
</dbReference>
<name>A0A549TFJ4_9HYPH</name>
<dbReference type="PANTHER" id="PTHR43133">
    <property type="entry name" value="RNA POLYMERASE ECF-TYPE SIGMA FACTO"/>
    <property type="match status" value="1"/>
</dbReference>
<evidence type="ECO:0000313" key="8">
    <source>
        <dbReference type="Proteomes" id="UP000316801"/>
    </source>
</evidence>
<evidence type="ECO:0000256" key="3">
    <source>
        <dbReference type="ARBA" id="ARBA00023082"/>
    </source>
</evidence>
<accession>A0A549TFJ4</accession>
<dbReference type="Gene3D" id="1.10.10.10">
    <property type="entry name" value="Winged helix-like DNA-binding domain superfamily/Winged helix DNA-binding domain"/>
    <property type="match status" value="1"/>
</dbReference>
<sequence>MSVKTPRQMALFLEHRPALVDYAARLMGSRDQAEDIVQDAFLRLKPKESEDYAPRQILSYLYSIVRNLALDQLKRRSVESRGRDTDPPFWILPQNPGTPEDAVLWSDQARVAAETLEGLPPEMRLAIELYRTEGWTLEAIASELKVSVATAHRLIRTGMVRIALSLDQASH</sequence>
<gene>
    <name evidence="7" type="ORF">FNA46_04960</name>
</gene>
<dbReference type="RefSeq" id="WP_142881227.1">
    <property type="nucleotide sequence ID" value="NZ_VJMG01000010.1"/>
</dbReference>
<evidence type="ECO:0000256" key="2">
    <source>
        <dbReference type="ARBA" id="ARBA00023015"/>
    </source>
</evidence>
<keyword evidence="4" id="KW-0804">Transcription</keyword>
<dbReference type="InterPro" id="IPR013324">
    <property type="entry name" value="RNA_pol_sigma_r3/r4-like"/>
</dbReference>
<organism evidence="7 8">
    <name type="scientific">Rhizobium straminoryzae</name>
    <dbReference type="NCBI Taxonomy" id="1387186"/>
    <lineage>
        <taxon>Bacteria</taxon>
        <taxon>Pseudomonadati</taxon>
        <taxon>Pseudomonadota</taxon>
        <taxon>Alphaproteobacteria</taxon>
        <taxon>Hyphomicrobiales</taxon>
        <taxon>Rhizobiaceae</taxon>
        <taxon>Rhizobium/Agrobacterium group</taxon>
        <taxon>Rhizobium</taxon>
    </lineage>
</organism>